<protein>
    <submittedName>
        <fullName evidence="2">Uncharacterized protein</fullName>
    </submittedName>
</protein>
<feature type="region of interest" description="Disordered" evidence="1">
    <location>
        <begin position="1"/>
        <end position="28"/>
    </location>
</feature>
<evidence type="ECO:0000256" key="1">
    <source>
        <dbReference type="SAM" id="MobiDB-lite"/>
    </source>
</evidence>
<reference evidence="2" key="1">
    <citation type="submission" date="2018-05" db="EMBL/GenBank/DDBJ databases">
        <title>Draft genome of Mucuna pruriens seed.</title>
        <authorList>
            <person name="Nnadi N.E."/>
            <person name="Vos R."/>
            <person name="Hasami M.H."/>
            <person name="Devisetty U.K."/>
            <person name="Aguiy J.C."/>
        </authorList>
    </citation>
    <scope>NUCLEOTIDE SEQUENCE [LARGE SCALE GENOMIC DNA]</scope>
    <source>
        <strain evidence="2">JCA_2017</strain>
    </source>
</reference>
<organism evidence="2 3">
    <name type="scientific">Mucuna pruriens</name>
    <name type="common">Velvet bean</name>
    <name type="synonym">Dolichos pruriens</name>
    <dbReference type="NCBI Taxonomy" id="157652"/>
    <lineage>
        <taxon>Eukaryota</taxon>
        <taxon>Viridiplantae</taxon>
        <taxon>Streptophyta</taxon>
        <taxon>Embryophyta</taxon>
        <taxon>Tracheophyta</taxon>
        <taxon>Spermatophyta</taxon>
        <taxon>Magnoliopsida</taxon>
        <taxon>eudicotyledons</taxon>
        <taxon>Gunneridae</taxon>
        <taxon>Pentapetalae</taxon>
        <taxon>rosids</taxon>
        <taxon>fabids</taxon>
        <taxon>Fabales</taxon>
        <taxon>Fabaceae</taxon>
        <taxon>Papilionoideae</taxon>
        <taxon>50 kb inversion clade</taxon>
        <taxon>NPAAA clade</taxon>
        <taxon>indigoferoid/millettioid clade</taxon>
        <taxon>Phaseoleae</taxon>
        <taxon>Mucuna</taxon>
    </lineage>
</organism>
<dbReference type="EMBL" id="QJKJ01003836">
    <property type="protein sequence ID" value="RDX96675.1"/>
    <property type="molecule type" value="Genomic_DNA"/>
</dbReference>
<accession>A0A371H1M2</accession>
<evidence type="ECO:0000313" key="2">
    <source>
        <dbReference type="EMBL" id="RDX96675.1"/>
    </source>
</evidence>
<sequence>MTMHMDAPSLMATTIPAPPQPGDSSRPGLISCNLLNSSLMRSGPVASSISSIEHIGHLNTNIDAMSLLE</sequence>
<dbReference type="AlphaFoldDB" id="A0A371H1M2"/>
<keyword evidence="3" id="KW-1185">Reference proteome</keyword>
<evidence type="ECO:0000313" key="3">
    <source>
        <dbReference type="Proteomes" id="UP000257109"/>
    </source>
</evidence>
<comment type="caution">
    <text evidence="2">The sequence shown here is derived from an EMBL/GenBank/DDBJ whole genome shotgun (WGS) entry which is preliminary data.</text>
</comment>
<proteinExistence type="predicted"/>
<dbReference type="Proteomes" id="UP000257109">
    <property type="component" value="Unassembled WGS sequence"/>
</dbReference>
<gene>
    <name evidence="2" type="ORF">CR513_20650</name>
</gene>
<feature type="non-terminal residue" evidence="2">
    <location>
        <position position="1"/>
    </location>
</feature>
<name>A0A371H1M2_MUCPR</name>